<feature type="transmembrane region" description="Helical" evidence="4">
    <location>
        <begin position="366"/>
        <end position="389"/>
    </location>
</feature>
<organism evidence="6 7">
    <name type="scientific">Talaromyces amestolkiae</name>
    <dbReference type="NCBI Taxonomy" id="1196081"/>
    <lineage>
        <taxon>Eukaryota</taxon>
        <taxon>Fungi</taxon>
        <taxon>Dikarya</taxon>
        <taxon>Ascomycota</taxon>
        <taxon>Pezizomycotina</taxon>
        <taxon>Eurotiomycetes</taxon>
        <taxon>Eurotiomycetidae</taxon>
        <taxon>Eurotiales</taxon>
        <taxon>Trichocomaceae</taxon>
        <taxon>Talaromyces</taxon>
        <taxon>Talaromyces sect. Talaromyces</taxon>
    </lineage>
</organism>
<protein>
    <recommendedName>
        <fullName evidence="5">Major facilitator superfamily (MFS) profile domain-containing protein</fullName>
    </recommendedName>
</protein>
<evidence type="ECO:0000256" key="1">
    <source>
        <dbReference type="ARBA" id="ARBA00004141"/>
    </source>
</evidence>
<keyword evidence="4" id="KW-0812">Transmembrane</keyword>
<dbReference type="InterPro" id="IPR011701">
    <property type="entry name" value="MFS"/>
</dbReference>
<dbReference type="AlphaFoldDB" id="A0A364KQB9"/>
<evidence type="ECO:0000256" key="2">
    <source>
        <dbReference type="ARBA" id="ARBA00006727"/>
    </source>
</evidence>
<dbReference type="OrthoDB" id="6499973at2759"/>
<dbReference type="GeneID" id="63790952"/>
<dbReference type="Pfam" id="PF07690">
    <property type="entry name" value="MFS_1"/>
    <property type="match status" value="2"/>
</dbReference>
<evidence type="ECO:0000256" key="4">
    <source>
        <dbReference type="SAM" id="Phobius"/>
    </source>
</evidence>
<dbReference type="GO" id="GO:0016020">
    <property type="term" value="C:membrane"/>
    <property type="evidence" value="ECO:0007669"/>
    <property type="project" value="UniProtKB-SubCell"/>
</dbReference>
<feature type="transmembrane region" description="Helical" evidence="4">
    <location>
        <begin position="99"/>
        <end position="118"/>
    </location>
</feature>
<dbReference type="CDD" id="cd17352">
    <property type="entry name" value="MFS_MCT_SLC16"/>
    <property type="match status" value="1"/>
</dbReference>
<evidence type="ECO:0000259" key="5">
    <source>
        <dbReference type="PROSITE" id="PS50850"/>
    </source>
</evidence>
<feature type="transmembrane region" description="Helical" evidence="4">
    <location>
        <begin position="60"/>
        <end position="87"/>
    </location>
</feature>
<sequence length="427" mass="45617">MIENQSEKSGGQILEHNNNSSSSRDIENNFLSEGSTPPISSGATTPPPKPVLPEGGRQGWLAVLACWCIMFNTFGYINAFGIFEAYYKSTILPHESQSSIAWIGSIQVFFMFSAGLISGPLMDRYGPRPILIPCSFLFILSVMLTSLCREYYQFILAQGILGGLTNGLTYTPALAAVGHYFSKKRPLAMGIASTGASISGITLPIALNRLLNQTTVGFGCSNAPKRRSGPPLLLKAWKNRAYSLQVAGTFLVIWAVFVPLFYLPGFGQSIGLSVDLSFYLLAILNAASLFGRLLGGAAADRMGRINTLSFACLICGILILCWLPIRTQGAIIAFAALFGFFSGAVIAVFPATIAMTAPQPNEIGSYLGMALGVYSFAGLSGTPITGAMINDHNSYRPAITFAGVSALLGALIIFASRYYIAATRMVV</sequence>
<dbReference type="EMBL" id="MIKG01000002">
    <property type="protein sequence ID" value="RAO65723.1"/>
    <property type="molecule type" value="Genomic_DNA"/>
</dbReference>
<feature type="region of interest" description="Disordered" evidence="3">
    <location>
        <begin position="1"/>
        <end position="50"/>
    </location>
</feature>
<name>A0A364KQB9_TALAM</name>
<gene>
    <name evidence="6" type="ORF">BHQ10_001735</name>
</gene>
<dbReference type="Gene3D" id="1.20.1250.20">
    <property type="entry name" value="MFS general substrate transporter like domains"/>
    <property type="match status" value="2"/>
</dbReference>
<dbReference type="RefSeq" id="XP_040730240.1">
    <property type="nucleotide sequence ID" value="XM_040873804.1"/>
</dbReference>
<feature type="transmembrane region" description="Helical" evidence="4">
    <location>
        <begin position="331"/>
        <end position="354"/>
    </location>
</feature>
<evidence type="ECO:0000313" key="7">
    <source>
        <dbReference type="Proteomes" id="UP000249363"/>
    </source>
</evidence>
<keyword evidence="7" id="KW-1185">Reference proteome</keyword>
<feature type="transmembrane region" description="Helical" evidence="4">
    <location>
        <begin position="395"/>
        <end position="415"/>
    </location>
</feature>
<comment type="similarity">
    <text evidence="2">Belongs to the major facilitator superfamily. Monocarboxylate porter (TC 2.A.1.13) family.</text>
</comment>
<comment type="caution">
    <text evidence="6">The sequence shown here is derived from an EMBL/GenBank/DDBJ whole genome shotgun (WGS) entry which is preliminary data.</text>
</comment>
<dbReference type="GO" id="GO:0022857">
    <property type="term" value="F:transmembrane transporter activity"/>
    <property type="evidence" value="ECO:0007669"/>
    <property type="project" value="InterPro"/>
</dbReference>
<evidence type="ECO:0000313" key="6">
    <source>
        <dbReference type="EMBL" id="RAO65723.1"/>
    </source>
</evidence>
<dbReference type="InterPro" id="IPR050327">
    <property type="entry name" value="Proton-linked_MCT"/>
</dbReference>
<proteinExistence type="inferred from homology"/>
<keyword evidence="4" id="KW-0472">Membrane</keyword>
<comment type="subcellular location">
    <subcellularLocation>
        <location evidence="1">Membrane</location>
        <topology evidence="1">Multi-pass membrane protein</topology>
    </subcellularLocation>
</comment>
<dbReference type="PROSITE" id="PS50850">
    <property type="entry name" value="MFS"/>
    <property type="match status" value="1"/>
</dbReference>
<dbReference type="PANTHER" id="PTHR11360">
    <property type="entry name" value="MONOCARBOXYLATE TRANSPORTER"/>
    <property type="match status" value="1"/>
</dbReference>
<feature type="compositionally biased region" description="Polar residues" evidence="3">
    <location>
        <begin position="15"/>
        <end position="44"/>
    </location>
</feature>
<dbReference type="SUPFAM" id="SSF103473">
    <property type="entry name" value="MFS general substrate transporter"/>
    <property type="match status" value="1"/>
</dbReference>
<feature type="transmembrane region" description="Helical" evidence="4">
    <location>
        <begin position="187"/>
        <end position="207"/>
    </location>
</feature>
<feature type="transmembrane region" description="Helical" evidence="4">
    <location>
        <begin position="242"/>
        <end position="264"/>
    </location>
</feature>
<reference evidence="6 7" key="1">
    <citation type="journal article" date="2017" name="Biotechnol. Biofuels">
        <title>Differential beta-glucosidase expression as a function of carbon source availability in Talaromyces amestolkiae: a genomic and proteomic approach.</title>
        <authorList>
            <person name="de Eugenio L.I."/>
            <person name="Mendez-Liter J.A."/>
            <person name="Nieto-Dominguez M."/>
            <person name="Alonso L."/>
            <person name="Gil-Munoz J."/>
            <person name="Barriuso J."/>
            <person name="Prieto A."/>
            <person name="Martinez M.J."/>
        </authorList>
    </citation>
    <scope>NUCLEOTIDE SEQUENCE [LARGE SCALE GENOMIC DNA]</scope>
    <source>
        <strain evidence="6 7">CIB</strain>
    </source>
</reference>
<feature type="transmembrane region" description="Helical" evidence="4">
    <location>
        <begin position="307"/>
        <end position="325"/>
    </location>
</feature>
<accession>A0A364KQB9</accession>
<dbReference type="PANTHER" id="PTHR11360:SF281">
    <property type="entry name" value="ASPYRIDONES EFFLUX PROTEIN APDF-RELATED"/>
    <property type="match status" value="1"/>
</dbReference>
<feature type="transmembrane region" description="Helical" evidence="4">
    <location>
        <begin position="160"/>
        <end position="181"/>
    </location>
</feature>
<dbReference type="Proteomes" id="UP000249363">
    <property type="component" value="Unassembled WGS sequence"/>
</dbReference>
<feature type="transmembrane region" description="Helical" evidence="4">
    <location>
        <begin position="276"/>
        <end position="295"/>
    </location>
</feature>
<dbReference type="InterPro" id="IPR020846">
    <property type="entry name" value="MFS_dom"/>
</dbReference>
<evidence type="ECO:0000256" key="3">
    <source>
        <dbReference type="SAM" id="MobiDB-lite"/>
    </source>
</evidence>
<feature type="transmembrane region" description="Helical" evidence="4">
    <location>
        <begin position="130"/>
        <end position="148"/>
    </location>
</feature>
<dbReference type="InterPro" id="IPR036259">
    <property type="entry name" value="MFS_trans_sf"/>
</dbReference>
<feature type="domain" description="Major facilitator superfamily (MFS) profile" evidence="5">
    <location>
        <begin position="241"/>
        <end position="427"/>
    </location>
</feature>
<keyword evidence="4" id="KW-1133">Transmembrane helix</keyword>